<dbReference type="VEuPathDB" id="FungiDB:F9C07_2147399"/>
<accession>A0A5N6HFJ0</accession>
<dbReference type="VEuPathDB" id="FungiDB:AFLA_006377"/>
<sequence length="276" mass="31546">MTAIFAPPAQVNPNMVPDYEVSLLLDPDKVLTAAHELTDSIRSAFDVKPHVTLVNVQFLDTNDKEIYSSSWSARIRKFENQDKFELTYKRRYTIINSNVNAALNVANEDGFNAAHTNYDAQVEWDFQMKTLSISRKKKGLDAGIGNTNLPVESDSRQMLIDEAPDKFDKWKPYKSQPNKWHPKPWGTSALKESRIFGPVRMSRFTGSWNGLKLYLEVWPLRNSTNTGIEYFVEASFKTDSETTASVEQSNLVAFLKSKNWLLQKGSSMTKLIMDRY</sequence>
<proteinExistence type="predicted"/>
<gene>
    <name evidence="1" type="ORF">BDV35DRAFT_339713</name>
</gene>
<dbReference type="EMBL" id="ML734560">
    <property type="protein sequence ID" value="KAB8251383.1"/>
    <property type="molecule type" value="Genomic_DNA"/>
</dbReference>
<protein>
    <recommendedName>
        <fullName evidence="2">CYTH domain-containing protein</fullName>
    </recommendedName>
</protein>
<name>A0A5N6HFJ0_ASPFL</name>
<reference evidence="1" key="1">
    <citation type="submission" date="2019-04" db="EMBL/GenBank/DDBJ databases">
        <title>Friends and foes A comparative genomics study of 23 Aspergillus species from section Flavi.</title>
        <authorList>
            <consortium name="DOE Joint Genome Institute"/>
            <person name="Kjaerbolling I."/>
            <person name="Vesth T."/>
            <person name="Frisvad J.C."/>
            <person name="Nybo J.L."/>
            <person name="Theobald S."/>
            <person name="Kildgaard S."/>
            <person name="Isbrandt T."/>
            <person name="Kuo A."/>
            <person name="Sato A."/>
            <person name="Lyhne E.K."/>
            <person name="Kogle M.E."/>
            <person name="Wiebenga A."/>
            <person name="Kun R.S."/>
            <person name="Lubbers R.J."/>
            <person name="Makela M.R."/>
            <person name="Barry K."/>
            <person name="Chovatia M."/>
            <person name="Clum A."/>
            <person name="Daum C."/>
            <person name="Haridas S."/>
            <person name="He G."/>
            <person name="LaButti K."/>
            <person name="Lipzen A."/>
            <person name="Mondo S."/>
            <person name="Riley R."/>
            <person name="Salamov A."/>
            <person name="Simmons B.A."/>
            <person name="Magnuson J.K."/>
            <person name="Henrissat B."/>
            <person name="Mortensen U.H."/>
            <person name="Larsen T.O."/>
            <person name="Devries R.P."/>
            <person name="Grigoriev I.V."/>
            <person name="Machida M."/>
            <person name="Baker S.E."/>
            <person name="Andersen M.R."/>
        </authorList>
    </citation>
    <scope>NUCLEOTIDE SEQUENCE [LARGE SCALE GENOMIC DNA]</scope>
    <source>
        <strain evidence="1">CBS 121.62</strain>
    </source>
</reference>
<dbReference type="AlphaFoldDB" id="A0A5N6HFJ0"/>
<organism evidence="1">
    <name type="scientific">Aspergillus flavus</name>
    <dbReference type="NCBI Taxonomy" id="5059"/>
    <lineage>
        <taxon>Eukaryota</taxon>
        <taxon>Fungi</taxon>
        <taxon>Dikarya</taxon>
        <taxon>Ascomycota</taxon>
        <taxon>Pezizomycotina</taxon>
        <taxon>Eurotiomycetes</taxon>
        <taxon>Eurotiomycetidae</taxon>
        <taxon>Eurotiales</taxon>
        <taxon>Aspergillaceae</taxon>
        <taxon>Aspergillus</taxon>
        <taxon>Aspergillus subgen. Circumdati</taxon>
    </lineage>
</organism>
<dbReference type="Proteomes" id="UP000325434">
    <property type="component" value="Unassembled WGS sequence"/>
</dbReference>
<evidence type="ECO:0008006" key="2">
    <source>
        <dbReference type="Google" id="ProtNLM"/>
    </source>
</evidence>
<evidence type="ECO:0000313" key="1">
    <source>
        <dbReference type="EMBL" id="KAB8251383.1"/>
    </source>
</evidence>